<reference evidence="7" key="1">
    <citation type="submission" date="2011-08" db="EMBL/GenBank/DDBJ databases">
        <title>The draft genome of Latimeria chalumnae.</title>
        <authorList>
            <person name="Di Palma F."/>
            <person name="Alfoldi J."/>
            <person name="Johnson J."/>
            <person name="Berlin A."/>
            <person name="Gnerre S."/>
            <person name="Jaffe D."/>
            <person name="MacCallum I."/>
            <person name="Young S."/>
            <person name="Walker B.J."/>
            <person name="Lander E."/>
            <person name="Lindblad-Toh K."/>
        </authorList>
    </citation>
    <scope>NUCLEOTIDE SEQUENCE [LARGE SCALE GENOMIC DNA]</scope>
    <source>
        <strain evidence="7">Wild caught</strain>
    </source>
</reference>
<comment type="subcellular location">
    <subcellularLocation>
        <location evidence="1">Nucleus</location>
    </subcellularLocation>
</comment>
<evidence type="ECO:0000313" key="6">
    <source>
        <dbReference type="Ensembl" id="ENSLACP00000004024.1"/>
    </source>
</evidence>
<dbReference type="Pfam" id="PF03221">
    <property type="entry name" value="HTH_Tnp_Tc5"/>
    <property type="match status" value="1"/>
</dbReference>
<dbReference type="PROSITE" id="PS51253">
    <property type="entry name" value="HTH_CENPB"/>
    <property type="match status" value="1"/>
</dbReference>
<evidence type="ECO:0000313" key="7">
    <source>
        <dbReference type="Proteomes" id="UP000008672"/>
    </source>
</evidence>
<keyword evidence="2" id="KW-0238">DNA-binding</keyword>
<dbReference type="SMART" id="SM00674">
    <property type="entry name" value="CENPB"/>
    <property type="match status" value="1"/>
</dbReference>
<dbReference type="Pfam" id="PF03184">
    <property type="entry name" value="DDE_1"/>
    <property type="match status" value="1"/>
</dbReference>
<dbReference type="eggNOG" id="KOG3105">
    <property type="taxonomic scope" value="Eukaryota"/>
</dbReference>
<dbReference type="InterPro" id="IPR004875">
    <property type="entry name" value="DDE_SF_endonuclease_dom"/>
</dbReference>
<accession>H3A303</accession>
<dbReference type="GO" id="GO:0005634">
    <property type="term" value="C:nucleus"/>
    <property type="evidence" value="ECO:0007669"/>
    <property type="project" value="UniProtKB-SubCell"/>
</dbReference>
<evidence type="ECO:0000256" key="3">
    <source>
        <dbReference type="ARBA" id="ARBA00023242"/>
    </source>
</evidence>
<dbReference type="PANTHER" id="PTHR19303:SF73">
    <property type="entry name" value="PROTEIN PDC2"/>
    <property type="match status" value="1"/>
</dbReference>
<dbReference type="Pfam" id="PF04218">
    <property type="entry name" value="CENP-B_N"/>
    <property type="match status" value="1"/>
</dbReference>
<dbReference type="InParanoid" id="H3A303"/>
<feature type="region of interest" description="Disordered" evidence="4">
    <location>
        <begin position="1"/>
        <end position="21"/>
    </location>
</feature>
<dbReference type="Gene3D" id="1.10.10.60">
    <property type="entry name" value="Homeodomain-like"/>
    <property type="match status" value="2"/>
</dbReference>
<dbReference type="PANTHER" id="PTHR19303">
    <property type="entry name" value="TRANSPOSON"/>
    <property type="match status" value="1"/>
</dbReference>
<keyword evidence="3" id="KW-0539">Nucleus</keyword>
<dbReference type="InterPro" id="IPR006600">
    <property type="entry name" value="HTH_CenpB_DNA-bd_dom"/>
</dbReference>
<organism evidence="6 7">
    <name type="scientific">Latimeria chalumnae</name>
    <name type="common">Coelacanth</name>
    <dbReference type="NCBI Taxonomy" id="7897"/>
    <lineage>
        <taxon>Eukaryota</taxon>
        <taxon>Metazoa</taxon>
        <taxon>Chordata</taxon>
        <taxon>Craniata</taxon>
        <taxon>Vertebrata</taxon>
        <taxon>Euteleostomi</taxon>
        <taxon>Coelacanthiformes</taxon>
        <taxon>Coelacanthidae</taxon>
        <taxon>Latimeria</taxon>
    </lineage>
</organism>
<protein>
    <recommendedName>
        <fullName evidence="5">HTH CENPB-type domain-containing protein</fullName>
    </recommendedName>
</protein>
<dbReference type="InterPro" id="IPR050863">
    <property type="entry name" value="CenT-Element_Derived"/>
</dbReference>
<evidence type="ECO:0000256" key="2">
    <source>
        <dbReference type="ARBA" id="ARBA00023125"/>
    </source>
</evidence>
<dbReference type="OMA" id="SYSWIER"/>
<dbReference type="SUPFAM" id="SSF46689">
    <property type="entry name" value="Homeodomain-like"/>
    <property type="match status" value="2"/>
</dbReference>
<feature type="domain" description="HTH CENPB-type" evidence="5">
    <location>
        <begin position="81"/>
        <end position="152"/>
    </location>
</feature>
<evidence type="ECO:0000256" key="1">
    <source>
        <dbReference type="ARBA" id="ARBA00004123"/>
    </source>
</evidence>
<reference evidence="6" key="2">
    <citation type="submission" date="2025-08" db="UniProtKB">
        <authorList>
            <consortium name="Ensembl"/>
        </authorList>
    </citation>
    <scope>IDENTIFICATION</scope>
</reference>
<evidence type="ECO:0000259" key="5">
    <source>
        <dbReference type="PROSITE" id="PS51253"/>
    </source>
</evidence>
<dbReference type="Proteomes" id="UP000008672">
    <property type="component" value="Unassembled WGS sequence"/>
</dbReference>
<keyword evidence="7" id="KW-1185">Reference proteome</keyword>
<dbReference type="Ensembl" id="ENSLACT00000004060.1">
    <property type="protein sequence ID" value="ENSLACP00000004024.1"/>
    <property type="gene ID" value="ENSLACG00000003583.1"/>
</dbReference>
<dbReference type="InterPro" id="IPR007889">
    <property type="entry name" value="HTH_Psq"/>
</dbReference>
<dbReference type="AlphaFoldDB" id="H3A303"/>
<dbReference type="HOGENOM" id="CLU_018294_0_4_1"/>
<dbReference type="GO" id="GO:0003677">
    <property type="term" value="F:DNA binding"/>
    <property type="evidence" value="ECO:0007669"/>
    <property type="project" value="UniProtKB-KW"/>
</dbReference>
<dbReference type="EMBL" id="AFYH01183828">
    <property type="status" value="NOT_ANNOTATED_CDS"/>
    <property type="molecule type" value="Genomic_DNA"/>
</dbReference>
<proteinExistence type="predicted"/>
<evidence type="ECO:0000256" key="4">
    <source>
        <dbReference type="SAM" id="MobiDB-lite"/>
    </source>
</evidence>
<dbReference type="GeneTree" id="ENSGT00940000164756"/>
<sequence>EASDSDSAGSPPVKNKKMSEKKCKSLSVDTKYQIITAVDAGNKKKKAIADESGILPNTLSTIFKSRDKIVNAYHSSDFTQDCKKNSVSEHKEVEDALQLWFKSARNDNIPLSGPILPAKAKNLAADLGSENITVSYSWIERFKKHWNIVNKSICGESGSVDSTVVDEYITSKLPALLKDYELKMLAIKGENCHGGKHSTVMAVANMDGSEKLKLLVISKSQKPRCFKNVKSLPVDYKVNTQAWTTSDIFSEWVKTFDRKMECQKRKVLLFIDNCPVHPTIATLKATTMIFLPLNSTSKLQPIDEGIIKSFKQNYRCLLLYFESWEKAEINLLQAIQFVHRAWHKVTMRCVSSCFPKAGF</sequence>
<name>H3A303_LATCH</name>
<dbReference type="InterPro" id="IPR009057">
    <property type="entry name" value="Homeodomain-like_sf"/>
</dbReference>
<reference evidence="6" key="3">
    <citation type="submission" date="2025-09" db="UniProtKB">
        <authorList>
            <consortium name="Ensembl"/>
        </authorList>
    </citation>
    <scope>IDENTIFICATION</scope>
</reference>